<protein>
    <submittedName>
        <fullName evidence="1">Uncharacterized protein</fullName>
    </submittedName>
</protein>
<sequence>MRFCVKAKFVGHECLILDHGIIDNIEYECLIVYNYYCLAFGPPCLLCSQVYEKRGSPGVVYLQFQKSLQVKKALRTNIEKSSRPRRPAAGSGEALPLSGRTPRNLKLLDKLGTLILGVAAHTIFRSSLFTQLATTKLGFDES</sequence>
<evidence type="ECO:0000313" key="1">
    <source>
        <dbReference type="EMBL" id="KAG5612964.1"/>
    </source>
</evidence>
<keyword evidence="2" id="KW-1185">Reference proteome</keyword>
<gene>
    <name evidence="1" type="ORF">H5410_024245</name>
</gene>
<dbReference type="AlphaFoldDB" id="A0A9J5ZLG2"/>
<comment type="caution">
    <text evidence="1">The sequence shown here is derived from an EMBL/GenBank/DDBJ whole genome shotgun (WGS) entry which is preliminary data.</text>
</comment>
<dbReference type="Proteomes" id="UP000824120">
    <property type="component" value="Chromosome 4"/>
</dbReference>
<reference evidence="1 2" key="1">
    <citation type="submission" date="2020-09" db="EMBL/GenBank/DDBJ databases">
        <title>De no assembly of potato wild relative species, Solanum commersonii.</title>
        <authorList>
            <person name="Cho K."/>
        </authorList>
    </citation>
    <scope>NUCLEOTIDE SEQUENCE [LARGE SCALE GENOMIC DNA]</scope>
    <source>
        <strain evidence="1">LZ3.2</strain>
        <tissue evidence="1">Leaf</tissue>
    </source>
</reference>
<dbReference type="EMBL" id="JACXVP010000004">
    <property type="protein sequence ID" value="KAG5612964.1"/>
    <property type="molecule type" value="Genomic_DNA"/>
</dbReference>
<accession>A0A9J5ZLG2</accession>
<evidence type="ECO:0000313" key="2">
    <source>
        <dbReference type="Proteomes" id="UP000824120"/>
    </source>
</evidence>
<proteinExistence type="predicted"/>
<name>A0A9J5ZLG2_SOLCO</name>
<organism evidence="1 2">
    <name type="scientific">Solanum commersonii</name>
    <name type="common">Commerson's wild potato</name>
    <name type="synonym">Commerson's nightshade</name>
    <dbReference type="NCBI Taxonomy" id="4109"/>
    <lineage>
        <taxon>Eukaryota</taxon>
        <taxon>Viridiplantae</taxon>
        <taxon>Streptophyta</taxon>
        <taxon>Embryophyta</taxon>
        <taxon>Tracheophyta</taxon>
        <taxon>Spermatophyta</taxon>
        <taxon>Magnoliopsida</taxon>
        <taxon>eudicotyledons</taxon>
        <taxon>Gunneridae</taxon>
        <taxon>Pentapetalae</taxon>
        <taxon>asterids</taxon>
        <taxon>lamiids</taxon>
        <taxon>Solanales</taxon>
        <taxon>Solanaceae</taxon>
        <taxon>Solanoideae</taxon>
        <taxon>Solaneae</taxon>
        <taxon>Solanum</taxon>
    </lineage>
</organism>